<proteinExistence type="predicted"/>
<accession>A0A256GAI9</accession>
<feature type="compositionally biased region" description="Acidic residues" evidence="1">
    <location>
        <begin position="30"/>
        <end position="41"/>
    </location>
</feature>
<feature type="region of interest" description="Disordered" evidence="1">
    <location>
        <begin position="1"/>
        <end position="41"/>
    </location>
</feature>
<evidence type="ECO:0000256" key="1">
    <source>
        <dbReference type="SAM" id="MobiDB-lite"/>
    </source>
</evidence>
<dbReference type="Proteomes" id="UP000216188">
    <property type="component" value="Unassembled WGS sequence"/>
</dbReference>
<comment type="caution">
    <text evidence="2">The sequence shown here is derived from an EMBL/GenBank/DDBJ whole genome shotgun (WGS) entry which is preliminary data.</text>
</comment>
<dbReference type="EMBL" id="NNRM01000039">
    <property type="protein sequence ID" value="OYR23661.1"/>
    <property type="molecule type" value="Genomic_DNA"/>
</dbReference>
<gene>
    <name evidence="2" type="ORF">CEV34_3665</name>
</gene>
<dbReference type="AlphaFoldDB" id="A0A256GAI9"/>
<evidence type="ECO:0000313" key="3">
    <source>
        <dbReference type="Proteomes" id="UP000216188"/>
    </source>
</evidence>
<evidence type="ECO:0000313" key="2">
    <source>
        <dbReference type="EMBL" id="OYR23661.1"/>
    </source>
</evidence>
<feature type="compositionally biased region" description="Polar residues" evidence="1">
    <location>
        <begin position="8"/>
        <end position="21"/>
    </location>
</feature>
<protein>
    <submittedName>
        <fullName evidence="2">Uncharacterized protein</fullName>
    </submittedName>
</protein>
<organism evidence="2 3">
    <name type="scientific">Brucella pseudogrignonensis</name>
    <dbReference type="NCBI Taxonomy" id="419475"/>
    <lineage>
        <taxon>Bacteria</taxon>
        <taxon>Pseudomonadati</taxon>
        <taxon>Pseudomonadota</taxon>
        <taxon>Alphaproteobacteria</taxon>
        <taxon>Hyphomicrobiales</taxon>
        <taxon>Brucellaceae</taxon>
        <taxon>Brucella/Ochrobactrum group</taxon>
        <taxon>Brucella</taxon>
    </lineage>
</organism>
<reference evidence="2 3" key="1">
    <citation type="submission" date="2017-07" db="EMBL/GenBank/DDBJ databases">
        <title>Phylogenetic study on the rhizospheric bacterium Ochrobactrum sp. A44.</title>
        <authorList>
            <person name="Krzyzanowska D.M."/>
            <person name="Ossowicki A."/>
            <person name="Rajewska M."/>
            <person name="Maciag T."/>
            <person name="Kaczynski Z."/>
            <person name="Czerwicka M."/>
            <person name="Jafra S."/>
        </authorList>
    </citation>
    <scope>NUCLEOTIDE SEQUENCE [LARGE SCALE GENOMIC DNA]</scope>
    <source>
        <strain evidence="2 3">CCUG 30717</strain>
    </source>
</reference>
<name>A0A256GAI9_9HYPH</name>
<keyword evidence="3" id="KW-1185">Reference proteome</keyword>
<sequence>MKMGSECEPQSNRGWRSSVAQNEMDHQKEDDEPDESGGENN</sequence>